<dbReference type="GO" id="GO:0000422">
    <property type="term" value="P:autophagy of mitochondrion"/>
    <property type="evidence" value="ECO:0007669"/>
    <property type="project" value="TreeGrafter"/>
</dbReference>
<evidence type="ECO:0000256" key="10">
    <source>
        <dbReference type="ARBA" id="ARBA00023136"/>
    </source>
</evidence>
<evidence type="ECO:0000256" key="7">
    <source>
        <dbReference type="ARBA" id="ARBA00022803"/>
    </source>
</evidence>
<organism evidence="13 14">
    <name type="scientific">Knufia fluminis</name>
    <dbReference type="NCBI Taxonomy" id="191047"/>
    <lineage>
        <taxon>Eukaryota</taxon>
        <taxon>Fungi</taxon>
        <taxon>Dikarya</taxon>
        <taxon>Ascomycota</taxon>
        <taxon>Pezizomycotina</taxon>
        <taxon>Eurotiomycetes</taxon>
        <taxon>Chaetothyriomycetidae</taxon>
        <taxon>Chaetothyriales</taxon>
        <taxon>Trichomeriaceae</taxon>
        <taxon>Knufia</taxon>
    </lineage>
</organism>
<dbReference type="Pfam" id="PF14852">
    <property type="entry name" value="Fis1_TPR_N"/>
    <property type="match status" value="1"/>
</dbReference>
<dbReference type="GO" id="GO:0005741">
    <property type="term" value="C:mitochondrial outer membrane"/>
    <property type="evidence" value="ECO:0007669"/>
    <property type="project" value="UniProtKB-SubCell"/>
</dbReference>
<dbReference type="Proteomes" id="UP001316803">
    <property type="component" value="Unassembled WGS sequence"/>
</dbReference>
<evidence type="ECO:0000256" key="1">
    <source>
        <dbReference type="ARBA" id="ARBA00004572"/>
    </source>
</evidence>
<evidence type="ECO:0000313" key="14">
    <source>
        <dbReference type="Proteomes" id="UP001316803"/>
    </source>
</evidence>
<dbReference type="GO" id="GO:0000266">
    <property type="term" value="P:mitochondrial fission"/>
    <property type="evidence" value="ECO:0007669"/>
    <property type="project" value="InterPro"/>
</dbReference>
<feature type="transmembrane region" description="Helical" evidence="12">
    <location>
        <begin position="126"/>
        <end position="147"/>
    </location>
</feature>
<dbReference type="InterPro" id="IPR033745">
    <property type="entry name" value="Fis1_cytosol"/>
</dbReference>
<evidence type="ECO:0000313" key="13">
    <source>
        <dbReference type="EMBL" id="KAK5955075.1"/>
    </source>
</evidence>
<evidence type="ECO:0000256" key="5">
    <source>
        <dbReference type="ARBA" id="ARBA00022737"/>
    </source>
</evidence>
<reference evidence="13 14" key="1">
    <citation type="submission" date="2022-12" db="EMBL/GenBank/DDBJ databases">
        <title>Genomic features and morphological characterization of a novel Knufia sp. strain isolated from spacecraft assembly facility.</title>
        <authorList>
            <person name="Teixeira M."/>
            <person name="Chander A.M."/>
            <person name="Stajich J.E."/>
            <person name="Venkateswaran K."/>
        </authorList>
    </citation>
    <scope>NUCLEOTIDE SEQUENCE [LARGE SCALE GENOMIC DNA]</scope>
    <source>
        <strain evidence="13 14">FJI-L2-BK-P2</strain>
    </source>
</reference>
<keyword evidence="4 12" id="KW-0812">Transmembrane</keyword>
<dbReference type="EMBL" id="JAKLMC020000007">
    <property type="protein sequence ID" value="KAK5955075.1"/>
    <property type="molecule type" value="Genomic_DNA"/>
</dbReference>
<dbReference type="Pfam" id="PF14853">
    <property type="entry name" value="Fis1_TPR_C"/>
    <property type="match status" value="1"/>
</dbReference>
<evidence type="ECO:0000256" key="8">
    <source>
        <dbReference type="ARBA" id="ARBA00022989"/>
    </source>
</evidence>
<keyword evidence="5" id="KW-0677">Repeat</keyword>
<comment type="function">
    <text evidence="11">Has a role in mitochondrial fission. Has a role in outer membrane fission but not matrix separation.</text>
</comment>
<dbReference type="AlphaFoldDB" id="A0AAN8EJ06"/>
<keyword evidence="9" id="KW-0496">Mitochondrion</keyword>
<dbReference type="PANTHER" id="PTHR13247:SF0">
    <property type="entry name" value="MITOCHONDRIAL FISSION 1 PROTEIN"/>
    <property type="match status" value="1"/>
</dbReference>
<dbReference type="Gene3D" id="1.25.40.10">
    <property type="entry name" value="Tetratricopeptide repeat domain"/>
    <property type="match status" value="1"/>
</dbReference>
<dbReference type="InterPro" id="IPR028061">
    <property type="entry name" value="Fis1_TPR_C"/>
</dbReference>
<comment type="caution">
    <text evidence="13">The sequence shown here is derived from an EMBL/GenBank/DDBJ whole genome shotgun (WGS) entry which is preliminary data.</text>
</comment>
<dbReference type="InterPro" id="IPR011990">
    <property type="entry name" value="TPR-like_helical_dom_sf"/>
</dbReference>
<keyword evidence="8 12" id="KW-1133">Transmembrane helix</keyword>
<evidence type="ECO:0000256" key="11">
    <source>
        <dbReference type="ARBA" id="ARBA00025016"/>
    </source>
</evidence>
<dbReference type="PANTHER" id="PTHR13247">
    <property type="entry name" value="TETRATRICOPEPTIDE REPEAT PROTEIN 11 TPR REPEAT PROTEIN 11"/>
    <property type="match status" value="1"/>
</dbReference>
<gene>
    <name evidence="13" type="primary">FIS1</name>
    <name evidence="13" type="ORF">OHC33_003754</name>
</gene>
<comment type="similarity">
    <text evidence="2">Belongs to the FIS1 family.</text>
</comment>
<accession>A0AAN8EJ06</accession>
<dbReference type="SUPFAM" id="SSF48452">
    <property type="entry name" value="TPR-like"/>
    <property type="match status" value="1"/>
</dbReference>
<keyword evidence="7" id="KW-0802">TPR repeat</keyword>
<evidence type="ECO:0000256" key="4">
    <source>
        <dbReference type="ARBA" id="ARBA00022692"/>
    </source>
</evidence>
<sequence>MASNLPYAADAESPLKPAELQVLRSQYEKEGDYVGAQTKFNYAWGLIKSSARHEQQLGVQLLSDIFKTTPERRRECLYYLALGNYKLGNYAEARRYNELLLEKEPGNLQSQSLQSLIEDKVSKEGMYGLAIAGGVAVAAGVLGGMMMRSARAKSVTSIHYLSPPSTELSSLLYFESAIPTMNSDSFRFNDLPDELQILIYLKYFEDTKLTLPEGWCKKSDSVVGMPSLNLELVCHKMRIESRKARSEQTCRILSIPDSTAFVKGLRYFAKNDKFKWLRNHIEELRCVGSWTPATATTSWPILVFKCPRLRRVDLTADPYVCEMPLRNPSDAYCLHDFAQVKVKIFFKAYLETCLGLRRPSVRKAAVRQFRGWALCDALQLRHGSEAIASITSNTTYHGSDHTVFFHCKRTNLYRGGKTLIKNVVTSPSAVVRSWIAEMHASGEMEAMYKRLREDATLEVETEVLSDWWDAASYAELVRYTGQADTT</sequence>
<keyword evidence="10 12" id="KW-0472">Membrane</keyword>
<evidence type="ECO:0000256" key="6">
    <source>
        <dbReference type="ARBA" id="ARBA00022787"/>
    </source>
</evidence>
<evidence type="ECO:0000256" key="3">
    <source>
        <dbReference type="ARBA" id="ARBA00014314"/>
    </source>
</evidence>
<proteinExistence type="inferred from homology"/>
<protein>
    <recommendedName>
        <fullName evidence="3">Mitochondrial fission 1 protein</fullName>
    </recommendedName>
</protein>
<evidence type="ECO:0000256" key="12">
    <source>
        <dbReference type="SAM" id="Phobius"/>
    </source>
</evidence>
<dbReference type="InterPro" id="IPR016543">
    <property type="entry name" value="Fis1"/>
</dbReference>
<dbReference type="GO" id="GO:0016559">
    <property type="term" value="P:peroxisome fission"/>
    <property type="evidence" value="ECO:0007669"/>
    <property type="project" value="TreeGrafter"/>
</dbReference>
<evidence type="ECO:0000256" key="2">
    <source>
        <dbReference type="ARBA" id="ARBA00008937"/>
    </source>
</evidence>
<comment type="subcellular location">
    <subcellularLocation>
        <location evidence="1">Mitochondrion outer membrane</location>
        <topology evidence="1">Single-pass membrane protein</topology>
    </subcellularLocation>
</comment>
<dbReference type="GO" id="GO:0005778">
    <property type="term" value="C:peroxisomal membrane"/>
    <property type="evidence" value="ECO:0007669"/>
    <property type="project" value="TreeGrafter"/>
</dbReference>
<dbReference type="InterPro" id="IPR028058">
    <property type="entry name" value="Fis1_TPR_N"/>
</dbReference>
<keyword evidence="6" id="KW-1000">Mitochondrion outer membrane</keyword>
<name>A0AAN8EJ06_9EURO</name>
<dbReference type="CDD" id="cd12212">
    <property type="entry name" value="Fis1"/>
    <property type="match status" value="1"/>
</dbReference>
<evidence type="ECO:0000256" key="9">
    <source>
        <dbReference type="ARBA" id="ARBA00023128"/>
    </source>
</evidence>
<keyword evidence="14" id="KW-1185">Reference proteome</keyword>
<dbReference type="FunFam" id="1.25.40.10:FF:000179">
    <property type="entry name" value="Mitochondrial fission 1 protein"/>
    <property type="match status" value="1"/>
</dbReference>